<evidence type="ECO:0000259" key="3">
    <source>
        <dbReference type="Pfam" id="PF00884"/>
    </source>
</evidence>
<dbReference type="InterPro" id="IPR050738">
    <property type="entry name" value="Sulfatase"/>
</dbReference>
<dbReference type="AlphaFoldDB" id="A0A0D3J0B8"/>
<feature type="region of interest" description="Disordered" evidence="2">
    <location>
        <begin position="194"/>
        <end position="217"/>
    </location>
</feature>
<dbReference type="KEGG" id="ehx:EMIHUDRAFT_244606"/>
<comment type="similarity">
    <text evidence="1">Belongs to the sulfatase family.</text>
</comment>
<dbReference type="SUPFAM" id="SSF53649">
    <property type="entry name" value="Alkaline phosphatase-like"/>
    <property type="match status" value="1"/>
</dbReference>
<keyword evidence="5" id="KW-1185">Reference proteome</keyword>
<dbReference type="RefSeq" id="XP_005769382.1">
    <property type="nucleotide sequence ID" value="XM_005769325.1"/>
</dbReference>
<dbReference type="eggNOG" id="KOG3867">
    <property type="taxonomic scope" value="Eukaryota"/>
</dbReference>
<name>A0A0D3J0B8_EMIH1</name>
<organism evidence="4 5">
    <name type="scientific">Emiliania huxleyi (strain CCMP1516)</name>
    <dbReference type="NCBI Taxonomy" id="280463"/>
    <lineage>
        <taxon>Eukaryota</taxon>
        <taxon>Haptista</taxon>
        <taxon>Haptophyta</taxon>
        <taxon>Prymnesiophyceae</taxon>
        <taxon>Isochrysidales</taxon>
        <taxon>Noelaerhabdaceae</taxon>
        <taxon>Emiliania</taxon>
    </lineage>
</organism>
<dbReference type="PaxDb" id="2903-EOD16953"/>
<proteinExistence type="inferred from homology"/>
<evidence type="ECO:0000313" key="4">
    <source>
        <dbReference type="EnsemblProtists" id="EOD16953"/>
    </source>
</evidence>
<evidence type="ECO:0000313" key="5">
    <source>
        <dbReference type="Proteomes" id="UP000013827"/>
    </source>
</evidence>
<feature type="domain" description="Sulfatase N-terminal" evidence="3">
    <location>
        <begin position="232"/>
        <end position="343"/>
    </location>
</feature>
<dbReference type="InterPro" id="IPR017850">
    <property type="entry name" value="Alkaline_phosphatase_core_sf"/>
</dbReference>
<dbReference type="PANTHER" id="PTHR42693">
    <property type="entry name" value="ARYLSULFATASE FAMILY MEMBER"/>
    <property type="match status" value="1"/>
</dbReference>
<dbReference type="GO" id="GO:0004065">
    <property type="term" value="F:arylsulfatase activity"/>
    <property type="evidence" value="ECO:0007669"/>
    <property type="project" value="TreeGrafter"/>
</dbReference>
<evidence type="ECO:0000256" key="2">
    <source>
        <dbReference type="SAM" id="MobiDB-lite"/>
    </source>
</evidence>
<dbReference type="GeneID" id="17263127"/>
<evidence type="ECO:0000256" key="1">
    <source>
        <dbReference type="ARBA" id="ARBA00008779"/>
    </source>
</evidence>
<dbReference type="InterPro" id="IPR000917">
    <property type="entry name" value="Sulfatase_N"/>
</dbReference>
<protein>
    <recommendedName>
        <fullName evidence="3">Sulfatase N-terminal domain-containing protein</fullName>
    </recommendedName>
</protein>
<sequence>MTGSLMTGLWPVRTTLGDPAVVGLGRRPTVAGLLQQAGYRTASFGKWNIGSDTVSPMGKDLYPPAGTYGFETIQGSGKPLQLPCASLRSSSACRLEPRRCAWNGSKNNATCGDATQPAPQAGRALSEAHQTWWGRDDAFFTAAIAPVPRRWSWLAKRLLPQLKGLDETRPGMQEKIRRHRKECFGWSMLGRRTERANGTGSPERRHGAGQIAGHGREHSIPCSAAVEKGKSEGLVEEGLAAYLGELYGMDRGMGRLFAALDALKRTNDTVTLFTSDHGPEKKLAGEMGYTGLARGYKTSTLEGGIRLPYVLRWPNGGVPPGRVDGASVISNVDWLPTVLRLAKVAASGRRWGGDGVDVLPHWLGRTGALPHRKPLFWSSTSWRKMVVRVGPWKLTGVERERPACNSSGIAGLPLRLFTAAELNELKLLNGTSCTRLGLASLYHIDRDPAEERNLLEMLIAPPPAADARLAEHVASAARRCVRLVSTEYRPLLKLEGAYSPFGSVKRML</sequence>
<reference evidence="5" key="1">
    <citation type="journal article" date="2013" name="Nature">
        <title>Pan genome of the phytoplankton Emiliania underpins its global distribution.</title>
        <authorList>
            <person name="Read B.A."/>
            <person name="Kegel J."/>
            <person name="Klute M.J."/>
            <person name="Kuo A."/>
            <person name="Lefebvre S.C."/>
            <person name="Maumus F."/>
            <person name="Mayer C."/>
            <person name="Miller J."/>
            <person name="Monier A."/>
            <person name="Salamov A."/>
            <person name="Young J."/>
            <person name="Aguilar M."/>
            <person name="Claverie J.M."/>
            <person name="Frickenhaus S."/>
            <person name="Gonzalez K."/>
            <person name="Herman E.K."/>
            <person name="Lin Y.C."/>
            <person name="Napier J."/>
            <person name="Ogata H."/>
            <person name="Sarno A.F."/>
            <person name="Shmutz J."/>
            <person name="Schroeder D."/>
            <person name="de Vargas C."/>
            <person name="Verret F."/>
            <person name="von Dassow P."/>
            <person name="Valentin K."/>
            <person name="Van de Peer Y."/>
            <person name="Wheeler G."/>
            <person name="Dacks J.B."/>
            <person name="Delwiche C.F."/>
            <person name="Dyhrman S.T."/>
            <person name="Glockner G."/>
            <person name="John U."/>
            <person name="Richards T."/>
            <person name="Worden A.Z."/>
            <person name="Zhang X."/>
            <person name="Grigoriev I.V."/>
            <person name="Allen A.E."/>
            <person name="Bidle K."/>
            <person name="Borodovsky M."/>
            <person name="Bowler C."/>
            <person name="Brownlee C."/>
            <person name="Cock J.M."/>
            <person name="Elias M."/>
            <person name="Gladyshev V.N."/>
            <person name="Groth M."/>
            <person name="Guda C."/>
            <person name="Hadaegh A."/>
            <person name="Iglesias-Rodriguez M.D."/>
            <person name="Jenkins J."/>
            <person name="Jones B.M."/>
            <person name="Lawson T."/>
            <person name="Leese F."/>
            <person name="Lindquist E."/>
            <person name="Lobanov A."/>
            <person name="Lomsadze A."/>
            <person name="Malik S.B."/>
            <person name="Marsh M.E."/>
            <person name="Mackinder L."/>
            <person name="Mock T."/>
            <person name="Mueller-Roeber B."/>
            <person name="Pagarete A."/>
            <person name="Parker M."/>
            <person name="Probert I."/>
            <person name="Quesneville H."/>
            <person name="Raines C."/>
            <person name="Rensing S.A."/>
            <person name="Riano-Pachon D.M."/>
            <person name="Richier S."/>
            <person name="Rokitta S."/>
            <person name="Shiraiwa Y."/>
            <person name="Soanes D.M."/>
            <person name="van der Giezen M."/>
            <person name="Wahlund T.M."/>
            <person name="Williams B."/>
            <person name="Wilson W."/>
            <person name="Wolfe G."/>
            <person name="Wurch L.L."/>
        </authorList>
    </citation>
    <scope>NUCLEOTIDE SEQUENCE</scope>
</reference>
<reference evidence="4" key="2">
    <citation type="submission" date="2024-10" db="UniProtKB">
        <authorList>
            <consortium name="EnsemblProtists"/>
        </authorList>
    </citation>
    <scope>IDENTIFICATION</scope>
</reference>
<dbReference type="Proteomes" id="UP000013827">
    <property type="component" value="Unassembled WGS sequence"/>
</dbReference>
<accession>A0A0D3J0B8</accession>
<dbReference type="EnsemblProtists" id="EOD16953">
    <property type="protein sequence ID" value="EOD16953"/>
    <property type="gene ID" value="EMIHUDRAFT_244606"/>
</dbReference>
<dbReference type="PANTHER" id="PTHR42693:SF33">
    <property type="entry name" value="ARYLSULFATASE"/>
    <property type="match status" value="1"/>
</dbReference>
<dbReference type="Pfam" id="PF00884">
    <property type="entry name" value="Sulfatase"/>
    <property type="match status" value="1"/>
</dbReference>
<dbReference type="Gene3D" id="3.40.720.10">
    <property type="entry name" value="Alkaline Phosphatase, subunit A"/>
    <property type="match status" value="1"/>
</dbReference>
<dbReference type="HOGENOM" id="CLU_536870_0_0_1"/>